<dbReference type="EMBL" id="MECQ01000008">
    <property type="protein sequence ID" value="ODV53225.1"/>
    <property type="molecule type" value="Genomic_DNA"/>
</dbReference>
<comment type="similarity">
    <text evidence="5">Belongs to the radical SAM superfamily. Anaerobic sulfatase-maturating enzyme family.</text>
</comment>
<dbReference type="OrthoDB" id="9808591at2"/>
<evidence type="ECO:0000313" key="7">
    <source>
        <dbReference type="EMBL" id="ODV53225.1"/>
    </source>
</evidence>
<dbReference type="SFLD" id="SFLDG01067">
    <property type="entry name" value="SPASM/twitch_domain_containing"/>
    <property type="match status" value="1"/>
</dbReference>
<dbReference type="Proteomes" id="UP000094784">
    <property type="component" value="Unassembled WGS sequence"/>
</dbReference>
<sequence length="296" mass="34254">MLERYVIHTTKICNMNCTYCYEQDKTSTYTWDEIKGVLDGIVANSVEKKCSIEFLGGEPLIGFSHIKDTVAYMDAQEDFEVDHYMITTNGTIFNDDIYQWLKDNPKVFVTISIDGGRVANMLRIYKTTEKATLEDVVKTSEFLLEAFGPRRIFAHMVTHPWNVYLVAKSIQYIYDVGFRDITIGIIESTGDITQEYADRLIQEMHKVSNLVKKGEYPDLVIDMFDNFRKEAAGKKYIKDPETGKVLAETYSRSEHDLTHVTSDDYTVVQTDSPCREVIYQLREQVYINHQHNLKEV</sequence>
<dbReference type="Gene3D" id="3.20.20.70">
    <property type="entry name" value="Aldolase class I"/>
    <property type="match status" value="1"/>
</dbReference>
<dbReference type="PANTHER" id="PTHR43273:SF3">
    <property type="entry name" value="ANAEROBIC SULFATASE-MATURATING ENZYME HOMOLOG ASLB-RELATED"/>
    <property type="match status" value="1"/>
</dbReference>
<reference evidence="7 8" key="1">
    <citation type="submission" date="2016-09" db="EMBL/GenBank/DDBJ databases">
        <title>Draft genome sequence of the soil isolate, Lysinibacillus fusiformis M5, a potential hypoxanthine producer.</title>
        <authorList>
            <person name="Gallegos-Monterrosa R."/>
            <person name="Maroti G."/>
            <person name="Balint B."/>
            <person name="Kovacs A.T."/>
        </authorList>
    </citation>
    <scope>NUCLEOTIDE SEQUENCE [LARGE SCALE GENOMIC DNA]</scope>
    <source>
        <strain evidence="7 8">M5</strain>
    </source>
</reference>
<dbReference type="InterPro" id="IPR007197">
    <property type="entry name" value="rSAM"/>
</dbReference>
<proteinExistence type="inferred from homology"/>
<evidence type="ECO:0000256" key="4">
    <source>
        <dbReference type="ARBA" id="ARBA00023014"/>
    </source>
</evidence>
<organism evidence="7 8">
    <name type="scientific">Lysinibacillus fusiformis</name>
    <dbReference type="NCBI Taxonomy" id="28031"/>
    <lineage>
        <taxon>Bacteria</taxon>
        <taxon>Bacillati</taxon>
        <taxon>Bacillota</taxon>
        <taxon>Bacilli</taxon>
        <taxon>Bacillales</taxon>
        <taxon>Bacillaceae</taxon>
        <taxon>Lysinibacillus</taxon>
    </lineage>
</organism>
<dbReference type="SFLD" id="SFLDS00029">
    <property type="entry name" value="Radical_SAM"/>
    <property type="match status" value="1"/>
</dbReference>
<dbReference type="Pfam" id="PF04055">
    <property type="entry name" value="Radical_SAM"/>
    <property type="match status" value="1"/>
</dbReference>
<evidence type="ECO:0000256" key="2">
    <source>
        <dbReference type="ARBA" id="ARBA00022723"/>
    </source>
</evidence>
<dbReference type="InterPro" id="IPR023867">
    <property type="entry name" value="Sulphatase_maturase_rSAM"/>
</dbReference>
<dbReference type="InterPro" id="IPR058240">
    <property type="entry name" value="rSAM_sf"/>
</dbReference>
<dbReference type="CDD" id="cd01335">
    <property type="entry name" value="Radical_SAM"/>
    <property type="match status" value="1"/>
</dbReference>
<evidence type="ECO:0000313" key="8">
    <source>
        <dbReference type="Proteomes" id="UP000094784"/>
    </source>
</evidence>
<evidence type="ECO:0000256" key="3">
    <source>
        <dbReference type="ARBA" id="ARBA00023004"/>
    </source>
</evidence>
<dbReference type="SUPFAM" id="SSF102114">
    <property type="entry name" value="Radical SAM enzymes"/>
    <property type="match status" value="1"/>
</dbReference>
<keyword evidence="4" id="KW-0411">Iron-sulfur</keyword>
<dbReference type="InterPro" id="IPR013785">
    <property type="entry name" value="Aldolase_TIM"/>
</dbReference>
<keyword evidence="1" id="KW-0949">S-adenosyl-L-methionine</keyword>
<dbReference type="GO" id="GO:0051536">
    <property type="term" value="F:iron-sulfur cluster binding"/>
    <property type="evidence" value="ECO:0007669"/>
    <property type="project" value="UniProtKB-KW"/>
</dbReference>
<keyword evidence="3" id="KW-0408">Iron</keyword>
<evidence type="ECO:0000256" key="1">
    <source>
        <dbReference type="ARBA" id="ARBA00022691"/>
    </source>
</evidence>
<protein>
    <recommendedName>
        <fullName evidence="6">Radical SAM core domain-containing protein</fullName>
    </recommendedName>
</protein>
<feature type="domain" description="Radical SAM core" evidence="6">
    <location>
        <begin position="1"/>
        <end position="228"/>
    </location>
</feature>
<evidence type="ECO:0000259" key="6">
    <source>
        <dbReference type="PROSITE" id="PS51918"/>
    </source>
</evidence>
<gene>
    <name evidence="7" type="ORF">BG258_23265</name>
</gene>
<accession>A0A1E4QYF3</accession>
<name>A0A1E4QYF3_9BACI</name>
<dbReference type="GO" id="GO:0046872">
    <property type="term" value="F:metal ion binding"/>
    <property type="evidence" value="ECO:0007669"/>
    <property type="project" value="UniProtKB-KW"/>
</dbReference>
<dbReference type="AlphaFoldDB" id="A0A1E4QYF3"/>
<dbReference type="PROSITE" id="PS51918">
    <property type="entry name" value="RADICAL_SAM"/>
    <property type="match status" value="1"/>
</dbReference>
<evidence type="ECO:0000256" key="5">
    <source>
        <dbReference type="ARBA" id="ARBA00023601"/>
    </source>
</evidence>
<dbReference type="PANTHER" id="PTHR43273">
    <property type="entry name" value="ANAEROBIC SULFATASE-MATURATING ENZYME HOMOLOG ASLB-RELATED"/>
    <property type="match status" value="1"/>
</dbReference>
<dbReference type="RefSeq" id="WP_069483470.1">
    <property type="nucleotide sequence ID" value="NZ_KV766183.1"/>
</dbReference>
<keyword evidence="2" id="KW-0479">Metal-binding</keyword>
<dbReference type="GO" id="GO:0016491">
    <property type="term" value="F:oxidoreductase activity"/>
    <property type="evidence" value="ECO:0007669"/>
    <property type="project" value="InterPro"/>
</dbReference>
<comment type="caution">
    <text evidence="7">The sequence shown here is derived from an EMBL/GenBank/DDBJ whole genome shotgun (WGS) entry which is preliminary data.</text>
</comment>